<dbReference type="AlphaFoldDB" id="A0A3D3R1F1"/>
<organism evidence="1 2">
    <name type="scientific">Gimesia maris</name>
    <dbReference type="NCBI Taxonomy" id="122"/>
    <lineage>
        <taxon>Bacteria</taxon>
        <taxon>Pseudomonadati</taxon>
        <taxon>Planctomycetota</taxon>
        <taxon>Planctomycetia</taxon>
        <taxon>Planctomycetales</taxon>
        <taxon>Planctomycetaceae</taxon>
        <taxon>Gimesia</taxon>
    </lineage>
</organism>
<reference evidence="1 2" key="1">
    <citation type="journal article" date="2018" name="Nat. Biotechnol.">
        <title>A standardized bacterial taxonomy based on genome phylogeny substantially revises the tree of life.</title>
        <authorList>
            <person name="Parks D.H."/>
            <person name="Chuvochina M."/>
            <person name="Waite D.W."/>
            <person name="Rinke C."/>
            <person name="Skarshewski A."/>
            <person name="Chaumeil P.A."/>
            <person name="Hugenholtz P."/>
        </authorList>
    </citation>
    <scope>NUCLEOTIDE SEQUENCE [LARGE SCALE GENOMIC DNA]</scope>
    <source>
        <strain evidence="1">UBA9375</strain>
    </source>
</reference>
<name>A0A3D3R1F1_9PLAN</name>
<dbReference type="Proteomes" id="UP000263642">
    <property type="component" value="Unassembled WGS sequence"/>
</dbReference>
<protein>
    <submittedName>
        <fullName evidence="1">Uncharacterized protein</fullName>
    </submittedName>
</protein>
<proteinExistence type="predicted"/>
<evidence type="ECO:0000313" key="2">
    <source>
        <dbReference type="Proteomes" id="UP000263642"/>
    </source>
</evidence>
<sequence>MILLVSRDYKRRGNRSTSIIHLQAINKRTGESLLTWNAPIDSNIRDLNVDYGQKMIEILTYNARIRLYDADELAIRDQKRAAPQPPAEKQTTEKN</sequence>
<dbReference type="EMBL" id="DQAY01000011">
    <property type="protein sequence ID" value="HCO21787.1"/>
    <property type="molecule type" value="Genomic_DNA"/>
</dbReference>
<gene>
    <name evidence="1" type="ORF">DIT97_01475</name>
</gene>
<evidence type="ECO:0000313" key="1">
    <source>
        <dbReference type="EMBL" id="HCO21787.1"/>
    </source>
</evidence>
<comment type="caution">
    <text evidence="1">The sequence shown here is derived from an EMBL/GenBank/DDBJ whole genome shotgun (WGS) entry which is preliminary data.</text>
</comment>
<accession>A0A3D3R1F1</accession>